<evidence type="ECO:0000313" key="13">
    <source>
        <dbReference type="EMBL" id="PZT55513.1"/>
    </source>
</evidence>
<organism evidence="13 14">
    <name type="scientific">Paenibacillus silvae</name>
    <dbReference type="NCBI Taxonomy" id="1325358"/>
    <lineage>
        <taxon>Bacteria</taxon>
        <taxon>Bacillati</taxon>
        <taxon>Bacillota</taxon>
        <taxon>Bacilli</taxon>
        <taxon>Bacillales</taxon>
        <taxon>Paenibacillaceae</taxon>
        <taxon>Paenibacillus</taxon>
    </lineage>
</organism>
<dbReference type="FunFam" id="3.30.565.10:FF:000006">
    <property type="entry name" value="Sensor histidine kinase WalK"/>
    <property type="match status" value="1"/>
</dbReference>
<dbReference type="SMART" id="SM00388">
    <property type="entry name" value="HisKA"/>
    <property type="match status" value="1"/>
</dbReference>
<dbReference type="Pfam" id="PF00512">
    <property type="entry name" value="HisKA"/>
    <property type="match status" value="1"/>
</dbReference>
<evidence type="ECO:0000256" key="7">
    <source>
        <dbReference type="ARBA" id="ARBA00022777"/>
    </source>
</evidence>
<dbReference type="EMBL" id="QKWW01000030">
    <property type="protein sequence ID" value="PZT55513.1"/>
    <property type="molecule type" value="Genomic_DNA"/>
</dbReference>
<evidence type="ECO:0000256" key="11">
    <source>
        <dbReference type="SAM" id="Phobius"/>
    </source>
</evidence>
<evidence type="ECO:0000256" key="9">
    <source>
        <dbReference type="ARBA" id="ARBA00023012"/>
    </source>
</evidence>
<evidence type="ECO:0000256" key="4">
    <source>
        <dbReference type="ARBA" id="ARBA00022553"/>
    </source>
</evidence>
<keyword evidence="10 11" id="KW-0472">Membrane</keyword>
<dbReference type="InterPro" id="IPR003594">
    <property type="entry name" value="HATPase_dom"/>
</dbReference>
<sequence length="418" mass="46755">MFNQTRRRLVMLNTVVFLIVLSVLSSLLYVHMRFRLFHEVDEILQQAQKRIQSMYSVEALLQPSPGDPEQDEQTTYLIWNPNRQLLGQSPPQSFTPGAIRYFQNGADSKTPQTLSFEDHRYRVLQANLPLAANPVVGGEVTVTIVRSLGDVNHTLNSLLRDLIMGIVAGVLISLLAGLFLAGRALVPIRSSWDRQQRFVADASHELRTPTAIIRAETELLLQHPDSSIEDQSPHIAAILQESMRMSKLLDDLLTLARTDSNQLQIEQAQVEADIILVELAEQFQLLAATRDIQITLEPVEPLRLWGDHARIRQLFIIILDNALKYTPEGGHIRISGQVLSGQVDIRISDTGAGIAKADLPLIFERFYRGDKARSRLEGGTGLGLSIARWIVDAHGGSIRIKSELGQGTEVQIRFPIHK</sequence>
<evidence type="ECO:0000256" key="10">
    <source>
        <dbReference type="ARBA" id="ARBA00023136"/>
    </source>
</evidence>
<dbReference type="FunFam" id="1.10.287.130:FF:000001">
    <property type="entry name" value="Two-component sensor histidine kinase"/>
    <property type="match status" value="1"/>
</dbReference>
<evidence type="ECO:0000256" key="6">
    <source>
        <dbReference type="ARBA" id="ARBA00022741"/>
    </source>
</evidence>
<accession>A0A2W6QE52</accession>
<dbReference type="InterPro" id="IPR036890">
    <property type="entry name" value="HATPase_C_sf"/>
</dbReference>
<keyword evidence="9" id="KW-0902">Two-component regulatory system</keyword>
<name>A0A2W6QE52_9BACL</name>
<dbReference type="SUPFAM" id="SSF47384">
    <property type="entry name" value="Homodimeric domain of signal transducing histidine kinase"/>
    <property type="match status" value="1"/>
</dbReference>
<dbReference type="GO" id="GO:0005524">
    <property type="term" value="F:ATP binding"/>
    <property type="evidence" value="ECO:0007669"/>
    <property type="project" value="UniProtKB-KW"/>
</dbReference>
<gene>
    <name evidence="13" type="ORF">DN757_11570</name>
</gene>
<evidence type="ECO:0000256" key="5">
    <source>
        <dbReference type="ARBA" id="ARBA00022679"/>
    </source>
</evidence>
<keyword evidence="7 13" id="KW-0418">Kinase</keyword>
<dbReference type="Pfam" id="PF02518">
    <property type="entry name" value="HATPase_c"/>
    <property type="match status" value="1"/>
</dbReference>
<dbReference type="InterPro" id="IPR005467">
    <property type="entry name" value="His_kinase_dom"/>
</dbReference>
<keyword evidence="11" id="KW-0812">Transmembrane</keyword>
<comment type="subcellular location">
    <subcellularLocation>
        <location evidence="2">Cell membrane</location>
        <topology evidence="2">Multi-pass membrane protein</topology>
    </subcellularLocation>
</comment>
<dbReference type="PRINTS" id="PR00344">
    <property type="entry name" value="BCTRLSENSOR"/>
</dbReference>
<dbReference type="GO" id="GO:0000155">
    <property type="term" value="F:phosphorelay sensor kinase activity"/>
    <property type="evidence" value="ECO:0007669"/>
    <property type="project" value="InterPro"/>
</dbReference>
<dbReference type="SMART" id="SM00387">
    <property type="entry name" value="HATPase_c"/>
    <property type="match status" value="1"/>
</dbReference>
<evidence type="ECO:0000256" key="3">
    <source>
        <dbReference type="ARBA" id="ARBA00012438"/>
    </source>
</evidence>
<keyword evidence="4" id="KW-0597">Phosphoprotein</keyword>
<evidence type="ECO:0000259" key="12">
    <source>
        <dbReference type="PROSITE" id="PS50109"/>
    </source>
</evidence>
<keyword evidence="8" id="KW-0067">ATP-binding</keyword>
<evidence type="ECO:0000256" key="2">
    <source>
        <dbReference type="ARBA" id="ARBA00004651"/>
    </source>
</evidence>
<dbReference type="Proteomes" id="UP000249204">
    <property type="component" value="Unassembled WGS sequence"/>
</dbReference>
<proteinExistence type="predicted"/>
<keyword evidence="11" id="KW-1133">Transmembrane helix</keyword>
<evidence type="ECO:0000256" key="8">
    <source>
        <dbReference type="ARBA" id="ARBA00022840"/>
    </source>
</evidence>
<dbReference type="AlphaFoldDB" id="A0A2W6QE52"/>
<dbReference type="PANTHER" id="PTHR43711:SF1">
    <property type="entry name" value="HISTIDINE KINASE 1"/>
    <property type="match status" value="1"/>
</dbReference>
<reference evidence="13 14" key="1">
    <citation type="submission" date="2018-06" db="EMBL/GenBank/DDBJ databases">
        <title>Isolation of heavy metals resistant Paenibacillus silvae NC2 from Gold-Copper mine in ZiJin, China.</title>
        <authorList>
            <person name="Xu J."/>
            <person name="Mazhar H.S."/>
            <person name="Rensing C."/>
        </authorList>
    </citation>
    <scope>NUCLEOTIDE SEQUENCE [LARGE SCALE GENOMIC DNA]</scope>
    <source>
        <strain evidence="13 14">NC2</strain>
    </source>
</reference>
<protein>
    <recommendedName>
        <fullName evidence="3">histidine kinase</fullName>
        <ecNumber evidence="3">2.7.13.3</ecNumber>
    </recommendedName>
</protein>
<dbReference type="InterPro" id="IPR004358">
    <property type="entry name" value="Sig_transdc_His_kin-like_C"/>
</dbReference>
<dbReference type="EC" id="2.7.13.3" evidence="3"/>
<keyword evidence="5" id="KW-0808">Transferase</keyword>
<dbReference type="SUPFAM" id="SSF55874">
    <property type="entry name" value="ATPase domain of HSP90 chaperone/DNA topoisomerase II/histidine kinase"/>
    <property type="match status" value="1"/>
</dbReference>
<keyword evidence="6" id="KW-0547">Nucleotide-binding</keyword>
<dbReference type="Gene3D" id="1.10.287.130">
    <property type="match status" value="1"/>
</dbReference>
<feature type="transmembrane region" description="Helical" evidence="11">
    <location>
        <begin position="12"/>
        <end position="32"/>
    </location>
</feature>
<dbReference type="CDD" id="cd00075">
    <property type="entry name" value="HATPase"/>
    <property type="match status" value="1"/>
</dbReference>
<comment type="catalytic activity">
    <reaction evidence="1">
        <text>ATP + protein L-histidine = ADP + protein N-phospho-L-histidine.</text>
        <dbReference type="EC" id="2.7.13.3"/>
    </reaction>
</comment>
<dbReference type="RefSeq" id="WP_111270383.1">
    <property type="nucleotide sequence ID" value="NZ_QKWW01000030.1"/>
</dbReference>
<evidence type="ECO:0000313" key="14">
    <source>
        <dbReference type="Proteomes" id="UP000249204"/>
    </source>
</evidence>
<dbReference type="InterPro" id="IPR003661">
    <property type="entry name" value="HisK_dim/P_dom"/>
</dbReference>
<dbReference type="PROSITE" id="PS50109">
    <property type="entry name" value="HIS_KIN"/>
    <property type="match status" value="1"/>
</dbReference>
<dbReference type="CDD" id="cd00082">
    <property type="entry name" value="HisKA"/>
    <property type="match status" value="1"/>
</dbReference>
<feature type="domain" description="Histidine kinase" evidence="12">
    <location>
        <begin position="201"/>
        <end position="418"/>
    </location>
</feature>
<dbReference type="PANTHER" id="PTHR43711">
    <property type="entry name" value="TWO-COMPONENT HISTIDINE KINASE"/>
    <property type="match status" value="1"/>
</dbReference>
<feature type="transmembrane region" description="Helical" evidence="11">
    <location>
        <begin position="162"/>
        <end position="186"/>
    </location>
</feature>
<evidence type="ECO:0000256" key="1">
    <source>
        <dbReference type="ARBA" id="ARBA00000085"/>
    </source>
</evidence>
<dbReference type="GO" id="GO:0005886">
    <property type="term" value="C:plasma membrane"/>
    <property type="evidence" value="ECO:0007669"/>
    <property type="project" value="UniProtKB-SubCell"/>
</dbReference>
<dbReference type="InterPro" id="IPR036097">
    <property type="entry name" value="HisK_dim/P_sf"/>
</dbReference>
<comment type="caution">
    <text evidence="13">The sequence shown here is derived from an EMBL/GenBank/DDBJ whole genome shotgun (WGS) entry which is preliminary data.</text>
</comment>
<dbReference type="Gene3D" id="3.30.565.10">
    <property type="entry name" value="Histidine kinase-like ATPase, C-terminal domain"/>
    <property type="match status" value="1"/>
</dbReference>
<dbReference type="InterPro" id="IPR050736">
    <property type="entry name" value="Sensor_HK_Regulatory"/>
</dbReference>